<evidence type="ECO:0000313" key="1">
    <source>
        <dbReference type="EMBL" id="KAK6756813.1"/>
    </source>
</evidence>
<evidence type="ECO:0000313" key="2">
    <source>
        <dbReference type="Proteomes" id="UP001303046"/>
    </source>
</evidence>
<gene>
    <name evidence="1" type="primary">Necator_chrV.g19731</name>
    <name evidence="1" type="ORF">RB195_014939</name>
</gene>
<evidence type="ECO:0008006" key="3">
    <source>
        <dbReference type="Google" id="ProtNLM"/>
    </source>
</evidence>
<sequence>MKDTHASKQDFEKDSARLTTSTLFRDSSRWLCLTFIDLKKAFYSVETETVVEVLDNQGVPTQYIKILRELYSNVTTGISPFYKNSSIIDVKRGSDRVIQSHPKYSQPPWRISSRCFSKKIMMLFVSHAKGGATGLLWHAIGTNGRITGACSTSSKINGSQGDQGELS</sequence>
<proteinExistence type="predicted"/>
<name>A0ABR1E2R4_NECAM</name>
<keyword evidence="2" id="KW-1185">Reference proteome</keyword>
<dbReference type="EMBL" id="JAVFWL010000005">
    <property type="protein sequence ID" value="KAK6756813.1"/>
    <property type="molecule type" value="Genomic_DNA"/>
</dbReference>
<dbReference type="Proteomes" id="UP001303046">
    <property type="component" value="Unassembled WGS sequence"/>
</dbReference>
<protein>
    <recommendedName>
        <fullName evidence="3">Reverse transcriptase domain-containing protein</fullName>
    </recommendedName>
</protein>
<accession>A0ABR1E2R4</accession>
<organism evidence="1 2">
    <name type="scientific">Necator americanus</name>
    <name type="common">Human hookworm</name>
    <dbReference type="NCBI Taxonomy" id="51031"/>
    <lineage>
        <taxon>Eukaryota</taxon>
        <taxon>Metazoa</taxon>
        <taxon>Ecdysozoa</taxon>
        <taxon>Nematoda</taxon>
        <taxon>Chromadorea</taxon>
        <taxon>Rhabditida</taxon>
        <taxon>Rhabditina</taxon>
        <taxon>Rhabditomorpha</taxon>
        <taxon>Strongyloidea</taxon>
        <taxon>Ancylostomatidae</taxon>
        <taxon>Bunostominae</taxon>
        <taxon>Necator</taxon>
    </lineage>
</organism>
<comment type="caution">
    <text evidence="1">The sequence shown here is derived from an EMBL/GenBank/DDBJ whole genome shotgun (WGS) entry which is preliminary data.</text>
</comment>
<reference evidence="1 2" key="1">
    <citation type="submission" date="2023-08" db="EMBL/GenBank/DDBJ databases">
        <title>A Necator americanus chromosomal reference genome.</title>
        <authorList>
            <person name="Ilik V."/>
            <person name="Petrzelkova K.J."/>
            <person name="Pardy F."/>
            <person name="Fuh T."/>
            <person name="Niatou-Singa F.S."/>
            <person name="Gouil Q."/>
            <person name="Baker L."/>
            <person name="Ritchie M.E."/>
            <person name="Jex A.R."/>
            <person name="Gazzola D."/>
            <person name="Li H."/>
            <person name="Toshio Fujiwara R."/>
            <person name="Zhan B."/>
            <person name="Aroian R.V."/>
            <person name="Pafco B."/>
            <person name="Schwarz E.M."/>
        </authorList>
    </citation>
    <scope>NUCLEOTIDE SEQUENCE [LARGE SCALE GENOMIC DNA]</scope>
    <source>
        <strain evidence="1 2">Aroian</strain>
        <tissue evidence="1">Whole animal</tissue>
    </source>
</reference>